<dbReference type="RefSeq" id="WP_127763801.1">
    <property type="nucleotide sequence ID" value="NZ_SADE01000001.1"/>
</dbReference>
<reference evidence="9" key="1">
    <citation type="submission" date="2019-01" db="EMBL/GenBank/DDBJ databases">
        <title>Gri0909 isolated from a small marine red alga.</title>
        <authorList>
            <person name="Kim J."/>
            <person name="Jeong S.E."/>
            <person name="Jeon C.O."/>
        </authorList>
    </citation>
    <scope>NUCLEOTIDE SEQUENCE [LARGE SCALE GENOMIC DNA]</scope>
    <source>
        <strain evidence="9">Gri0909</strain>
    </source>
</reference>
<evidence type="ECO:0000256" key="5">
    <source>
        <dbReference type="ARBA" id="ARBA00023239"/>
    </source>
</evidence>
<keyword evidence="8" id="KW-0032">Aminotransferase</keyword>
<evidence type="ECO:0000313" key="9">
    <source>
        <dbReference type="Proteomes" id="UP000287447"/>
    </source>
</evidence>
<comment type="cofactor">
    <cofactor evidence="1 6 7">
        <name>pyridoxal 5'-phosphate</name>
        <dbReference type="ChEBI" id="CHEBI:597326"/>
    </cofactor>
</comment>
<name>A0A437QV82_9PROT</name>
<dbReference type="Gene3D" id="3.40.640.10">
    <property type="entry name" value="Type I PLP-dependent aspartate aminotransferase-like (Major domain)"/>
    <property type="match status" value="1"/>
</dbReference>
<evidence type="ECO:0000256" key="3">
    <source>
        <dbReference type="ARBA" id="ARBA00022793"/>
    </source>
</evidence>
<dbReference type="GO" id="GO:0008483">
    <property type="term" value="F:transaminase activity"/>
    <property type="evidence" value="ECO:0007669"/>
    <property type="project" value="UniProtKB-KW"/>
</dbReference>
<dbReference type="EMBL" id="SADE01000001">
    <property type="protein sequence ID" value="RVU38430.1"/>
    <property type="molecule type" value="Genomic_DNA"/>
</dbReference>
<dbReference type="GO" id="GO:0030170">
    <property type="term" value="F:pyridoxal phosphate binding"/>
    <property type="evidence" value="ECO:0007669"/>
    <property type="project" value="InterPro"/>
</dbReference>
<dbReference type="InterPro" id="IPR015422">
    <property type="entry name" value="PyrdxlP-dep_Trfase_small"/>
</dbReference>
<dbReference type="InterPro" id="IPR015424">
    <property type="entry name" value="PyrdxlP-dep_Trfase"/>
</dbReference>
<keyword evidence="4 6" id="KW-0663">Pyridoxal phosphate</keyword>
<evidence type="ECO:0000256" key="7">
    <source>
        <dbReference type="RuleBase" id="RU000382"/>
    </source>
</evidence>
<dbReference type="PANTHER" id="PTHR11999">
    <property type="entry name" value="GROUP II PYRIDOXAL-5-PHOSPHATE DECARBOXYLASE"/>
    <property type="match status" value="1"/>
</dbReference>
<dbReference type="OrthoDB" id="9803665at2"/>
<proteinExistence type="inferred from homology"/>
<dbReference type="GO" id="GO:0016831">
    <property type="term" value="F:carboxy-lyase activity"/>
    <property type="evidence" value="ECO:0007669"/>
    <property type="project" value="UniProtKB-KW"/>
</dbReference>
<dbReference type="Gene3D" id="3.90.1150.10">
    <property type="entry name" value="Aspartate Aminotransferase, domain 1"/>
    <property type="match status" value="1"/>
</dbReference>
<evidence type="ECO:0000256" key="4">
    <source>
        <dbReference type="ARBA" id="ARBA00022898"/>
    </source>
</evidence>
<protein>
    <submittedName>
        <fullName evidence="8">Aspartate aminotransferase family protein</fullName>
    </submittedName>
</protein>
<evidence type="ECO:0000313" key="8">
    <source>
        <dbReference type="EMBL" id="RVU38430.1"/>
    </source>
</evidence>
<dbReference type="InterPro" id="IPR002129">
    <property type="entry name" value="PyrdxlP-dep_de-COase"/>
</dbReference>
<evidence type="ECO:0000256" key="2">
    <source>
        <dbReference type="ARBA" id="ARBA00009533"/>
    </source>
</evidence>
<dbReference type="InterPro" id="IPR010977">
    <property type="entry name" value="Aromatic_deC"/>
</dbReference>
<evidence type="ECO:0000256" key="1">
    <source>
        <dbReference type="ARBA" id="ARBA00001933"/>
    </source>
</evidence>
<dbReference type="GO" id="GO:0005737">
    <property type="term" value="C:cytoplasm"/>
    <property type="evidence" value="ECO:0007669"/>
    <property type="project" value="TreeGrafter"/>
</dbReference>
<dbReference type="Gene3D" id="1.20.1340.10">
    <property type="entry name" value="dopa decarboxylase, N-terminal domain"/>
    <property type="match status" value="1"/>
</dbReference>
<keyword evidence="5 7" id="KW-0456">Lyase</keyword>
<organism evidence="8 9">
    <name type="scientific">Hwanghaeella grinnelliae</name>
    <dbReference type="NCBI Taxonomy" id="2500179"/>
    <lineage>
        <taxon>Bacteria</taxon>
        <taxon>Pseudomonadati</taxon>
        <taxon>Pseudomonadota</taxon>
        <taxon>Alphaproteobacteria</taxon>
        <taxon>Rhodospirillales</taxon>
        <taxon>Rhodospirillaceae</taxon>
        <taxon>Hwanghaeella</taxon>
    </lineage>
</organism>
<dbReference type="SUPFAM" id="SSF53383">
    <property type="entry name" value="PLP-dependent transferases"/>
    <property type="match status" value="1"/>
</dbReference>
<accession>A0A437QV82</accession>
<keyword evidence="3" id="KW-0210">Decarboxylase</keyword>
<evidence type="ECO:0000256" key="6">
    <source>
        <dbReference type="PIRSR" id="PIRSR602129-50"/>
    </source>
</evidence>
<dbReference type="PRINTS" id="PR00800">
    <property type="entry name" value="YHDCRBOXLASE"/>
</dbReference>
<comment type="similarity">
    <text evidence="2 7">Belongs to the group II decarboxylase family.</text>
</comment>
<comment type="caution">
    <text evidence="8">The sequence shown here is derived from an EMBL/GenBank/DDBJ whole genome shotgun (WGS) entry which is preliminary data.</text>
</comment>
<dbReference type="Pfam" id="PF00282">
    <property type="entry name" value="Pyridoxal_deC"/>
    <property type="match status" value="1"/>
</dbReference>
<dbReference type="GO" id="GO:0019752">
    <property type="term" value="P:carboxylic acid metabolic process"/>
    <property type="evidence" value="ECO:0007669"/>
    <property type="project" value="InterPro"/>
</dbReference>
<dbReference type="GO" id="GO:0006520">
    <property type="term" value="P:amino acid metabolic process"/>
    <property type="evidence" value="ECO:0007669"/>
    <property type="project" value="InterPro"/>
</dbReference>
<keyword evidence="8" id="KW-0808">Transferase</keyword>
<gene>
    <name evidence="8" type="ORF">EOI86_03855</name>
</gene>
<dbReference type="AlphaFoldDB" id="A0A437QV82"/>
<dbReference type="Proteomes" id="UP000287447">
    <property type="component" value="Unassembled WGS sequence"/>
</dbReference>
<sequence length="471" mass="52694">MDIDEFRKQAHRMVDWMADYMAGIESYPVRAQVKPGEIAAKLPDGPPAESESMDLIFEDFQRDIVPGVTHWQHPSFFAYFTANSSPPSVLAEMLTATLGAQCMLWQTSPAATEMETKVLDWLRQMTGLGEGFHGVIQDSASSAILCAILTAREQATGWQGNKAGLKNVPKLTAYTSGETHSATEKGIKIAGMGSDNLRKLPVDENFAVIPEELERMIVEDKKAGMVPAIVVASIGATGVGAIDPLRAIGEICAKHGVFLHVDAAWAGSAWILPETRWMMDGMEYADSVVFNPHKWMFTNFDCSAHYVRDPDALVHTLTILPEFLKSREQGQVIDYRDWSVPLGRRFRALKLWFVIRSYGVEGLQEMIRAHIGYAEELEGWIEAAEDFELVAPRVLALTTFRYHPKGVDDEAELDRFNEDLITKLNDSGKLYLTQTRVRGKYAIRFNIGQTWTERRHVEAAWQIIQETAAGL</sequence>
<keyword evidence="9" id="KW-1185">Reference proteome</keyword>
<dbReference type="InterPro" id="IPR015421">
    <property type="entry name" value="PyrdxlP-dep_Trfase_major"/>
</dbReference>
<feature type="modified residue" description="N6-(pyridoxal phosphate)lysine" evidence="6">
    <location>
        <position position="294"/>
    </location>
</feature>
<dbReference type="PANTHER" id="PTHR11999:SF70">
    <property type="entry name" value="MIP05841P"/>
    <property type="match status" value="1"/>
</dbReference>